<comment type="caution">
    <text evidence="2">The sequence shown here is derived from an EMBL/GenBank/DDBJ whole genome shotgun (WGS) entry which is preliminary data.</text>
</comment>
<evidence type="ECO:0000313" key="3">
    <source>
        <dbReference type="Proteomes" id="UP000557872"/>
    </source>
</evidence>
<protein>
    <submittedName>
        <fullName evidence="2">Uncharacterized protein</fullName>
    </submittedName>
</protein>
<keyword evidence="3" id="KW-1185">Reference proteome</keyword>
<dbReference type="AlphaFoldDB" id="A0A851GDG6"/>
<sequence length="167" mass="18687">MAVKLIANYSKRLGLPGYSSHQFSVSVETELNTTDDIAFEAERLYIQLQSNVDGQIQQTGFVPSPDYGMESPAPTQADTTQPSNVTPISSEPGWQCSPKQQELILKLISENGLDKNQIEQQSRQRFRKGVKQLNKLEASGLIDMIFQEQLNQSPESKPKAYRKGGQR</sequence>
<dbReference type="RefSeq" id="WP_178931527.1">
    <property type="nucleotide sequence ID" value="NZ_JACBAZ010000002.1"/>
</dbReference>
<dbReference type="Proteomes" id="UP000557872">
    <property type="component" value="Unassembled WGS sequence"/>
</dbReference>
<evidence type="ECO:0000313" key="2">
    <source>
        <dbReference type="EMBL" id="NWK54982.1"/>
    </source>
</evidence>
<name>A0A851GDG6_9BACT</name>
<organism evidence="2 3">
    <name type="scientific">Oceaniferula marina</name>
    <dbReference type="NCBI Taxonomy" id="2748318"/>
    <lineage>
        <taxon>Bacteria</taxon>
        <taxon>Pseudomonadati</taxon>
        <taxon>Verrucomicrobiota</taxon>
        <taxon>Verrucomicrobiia</taxon>
        <taxon>Verrucomicrobiales</taxon>
        <taxon>Verrucomicrobiaceae</taxon>
        <taxon>Oceaniferula</taxon>
    </lineage>
</organism>
<accession>A0A851GDG6</accession>
<dbReference type="EMBL" id="JACBAZ010000002">
    <property type="protein sequence ID" value="NWK54982.1"/>
    <property type="molecule type" value="Genomic_DNA"/>
</dbReference>
<feature type="region of interest" description="Disordered" evidence="1">
    <location>
        <begin position="57"/>
        <end position="95"/>
    </location>
</feature>
<evidence type="ECO:0000256" key="1">
    <source>
        <dbReference type="SAM" id="MobiDB-lite"/>
    </source>
</evidence>
<reference evidence="2 3" key="1">
    <citation type="submission" date="2020-07" db="EMBL/GenBank/DDBJ databases">
        <title>Roseicoccus Jingziensis gen. nov., sp. nov., isolated from coastal seawater.</title>
        <authorList>
            <person name="Feng X."/>
        </authorList>
    </citation>
    <scope>NUCLEOTIDE SEQUENCE [LARGE SCALE GENOMIC DNA]</scope>
    <source>
        <strain evidence="2 3">N1E253</strain>
    </source>
</reference>
<gene>
    <name evidence="2" type="ORF">HW115_05135</name>
</gene>
<feature type="compositionally biased region" description="Polar residues" evidence="1">
    <location>
        <begin position="73"/>
        <end position="89"/>
    </location>
</feature>
<proteinExistence type="predicted"/>